<proteinExistence type="predicted"/>
<comment type="caution">
    <text evidence="2">The sequence shown here is derived from an EMBL/GenBank/DDBJ whole genome shotgun (WGS) entry which is preliminary data.</text>
</comment>
<feature type="compositionally biased region" description="Low complexity" evidence="1">
    <location>
        <begin position="98"/>
        <end position="138"/>
    </location>
</feature>
<evidence type="ECO:0000256" key="1">
    <source>
        <dbReference type="SAM" id="MobiDB-lite"/>
    </source>
</evidence>
<sequence length="150" mass="15722">MKRLFWLGVGVAAGVTLSRKASETARQATPVGVASNVGDAVRELAGAIGAFGADVRAGMSEREQELNRIVDRPVTRVRPPEPGRPAQQARVPYPESAPPQASASGQAARRPSRPARPAGETGQQGRTQQGQGQGGRPAAQRRTRAPRAEG</sequence>
<evidence type="ECO:0008006" key="4">
    <source>
        <dbReference type="Google" id="ProtNLM"/>
    </source>
</evidence>
<name>A0ABN1VUY2_9PSEU</name>
<evidence type="ECO:0000313" key="3">
    <source>
        <dbReference type="Proteomes" id="UP001500467"/>
    </source>
</evidence>
<evidence type="ECO:0000313" key="2">
    <source>
        <dbReference type="EMBL" id="GAA1221447.1"/>
    </source>
</evidence>
<organism evidence="2 3">
    <name type="scientific">Prauserella alba</name>
    <dbReference type="NCBI Taxonomy" id="176898"/>
    <lineage>
        <taxon>Bacteria</taxon>
        <taxon>Bacillati</taxon>
        <taxon>Actinomycetota</taxon>
        <taxon>Actinomycetes</taxon>
        <taxon>Pseudonocardiales</taxon>
        <taxon>Pseudonocardiaceae</taxon>
        <taxon>Prauserella</taxon>
    </lineage>
</organism>
<accession>A0ABN1VUY2</accession>
<feature type="compositionally biased region" description="Basic residues" evidence="1">
    <location>
        <begin position="139"/>
        <end position="150"/>
    </location>
</feature>
<reference evidence="2 3" key="1">
    <citation type="journal article" date="2019" name="Int. J. Syst. Evol. Microbiol.">
        <title>The Global Catalogue of Microorganisms (GCM) 10K type strain sequencing project: providing services to taxonomists for standard genome sequencing and annotation.</title>
        <authorList>
            <consortium name="The Broad Institute Genomics Platform"/>
            <consortium name="The Broad Institute Genome Sequencing Center for Infectious Disease"/>
            <person name="Wu L."/>
            <person name="Ma J."/>
        </authorList>
    </citation>
    <scope>NUCLEOTIDE SEQUENCE [LARGE SCALE GENOMIC DNA]</scope>
    <source>
        <strain evidence="2 3">JCM 13022</strain>
    </source>
</reference>
<feature type="compositionally biased region" description="Basic and acidic residues" evidence="1">
    <location>
        <begin position="64"/>
        <end position="81"/>
    </location>
</feature>
<dbReference type="Proteomes" id="UP001500467">
    <property type="component" value="Unassembled WGS sequence"/>
</dbReference>
<dbReference type="EMBL" id="BAAALM010000022">
    <property type="protein sequence ID" value="GAA1221447.1"/>
    <property type="molecule type" value="Genomic_DNA"/>
</dbReference>
<protein>
    <recommendedName>
        <fullName evidence="4">Translation initiation factor IF-2</fullName>
    </recommendedName>
</protein>
<feature type="region of interest" description="Disordered" evidence="1">
    <location>
        <begin position="64"/>
        <end position="150"/>
    </location>
</feature>
<gene>
    <name evidence="2" type="ORF">GCM10009675_50380</name>
</gene>
<keyword evidence="3" id="KW-1185">Reference proteome</keyword>